<dbReference type="Gene3D" id="3.30.70.2390">
    <property type="match status" value="1"/>
</dbReference>
<name>A0ABP9K0E7_9NOCA</name>
<organism evidence="2 3">
    <name type="scientific">Nocardia callitridis</name>
    <dbReference type="NCBI Taxonomy" id="648753"/>
    <lineage>
        <taxon>Bacteria</taxon>
        <taxon>Bacillati</taxon>
        <taxon>Actinomycetota</taxon>
        <taxon>Actinomycetes</taxon>
        <taxon>Mycobacteriales</taxon>
        <taxon>Nocardiaceae</taxon>
        <taxon>Nocardia</taxon>
    </lineage>
</organism>
<protein>
    <recommendedName>
        <fullName evidence="1">LytR/CpsA/Psr regulator C-terminal domain-containing protein</fullName>
    </recommendedName>
</protein>
<evidence type="ECO:0000259" key="1">
    <source>
        <dbReference type="Pfam" id="PF13399"/>
    </source>
</evidence>
<sequence length="80" mass="7821">MVMGLAGKTADELKGKGFSVVETGNYGGSILPTTTVYYGPEAGAQETAKRIADELGGAAEPDTGAAGGTGTGVTVIVTGQ</sequence>
<feature type="domain" description="LytR/CpsA/Psr regulator C-terminal" evidence="1">
    <location>
        <begin position="3"/>
        <end position="78"/>
    </location>
</feature>
<comment type="caution">
    <text evidence="2">The sequence shown here is derived from an EMBL/GenBank/DDBJ whole genome shotgun (WGS) entry which is preliminary data.</text>
</comment>
<evidence type="ECO:0000313" key="2">
    <source>
        <dbReference type="EMBL" id="GAA5048685.1"/>
    </source>
</evidence>
<proteinExistence type="predicted"/>
<dbReference type="EMBL" id="BAABJM010000001">
    <property type="protein sequence ID" value="GAA5048685.1"/>
    <property type="molecule type" value="Genomic_DNA"/>
</dbReference>
<evidence type="ECO:0000313" key="3">
    <source>
        <dbReference type="Proteomes" id="UP001500603"/>
    </source>
</evidence>
<dbReference type="InterPro" id="IPR027381">
    <property type="entry name" value="LytR/CpsA/Psr_C"/>
</dbReference>
<keyword evidence="3" id="KW-1185">Reference proteome</keyword>
<dbReference type="Proteomes" id="UP001500603">
    <property type="component" value="Unassembled WGS sequence"/>
</dbReference>
<accession>A0ABP9K0E7</accession>
<reference evidence="3" key="1">
    <citation type="journal article" date="2019" name="Int. J. Syst. Evol. Microbiol.">
        <title>The Global Catalogue of Microorganisms (GCM) 10K type strain sequencing project: providing services to taxonomists for standard genome sequencing and annotation.</title>
        <authorList>
            <consortium name="The Broad Institute Genomics Platform"/>
            <consortium name="The Broad Institute Genome Sequencing Center for Infectious Disease"/>
            <person name="Wu L."/>
            <person name="Ma J."/>
        </authorList>
    </citation>
    <scope>NUCLEOTIDE SEQUENCE [LARGE SCALE GENOMIC DNA]</scope>
    <source>
        <strain evidence="3">JCM 18298</strain>
    </source>
</reference>
<dbReference type="Pfam" id="PF13399">
    <property type="entry name" value="LytR_C"/>
    <property type="match status" value="1"/>
</dbReference>
<gene>
    <name evidence="2" type="ORF">GCM10023318_16700</name>
</gene>